<dbReference type="NCBIfam" id="TIGR02532">
    <property type="entry name" value="IV_pilin_GFxxxE"/>
    <property type="match status" value="1"/>
</dbReference>
<keyword evidence="2" id="KW-1133">Transmembrane helix</keyword>
<dbReference type="Pfam" id="PF07963">
    <property type="entry name" value="N_methyl"/>
    <property type="match status" value="1"/>
</dbReference>
<dbReference type="InterPro" id="IPR031982">
    <property type="entry name" value="PilE-like"/>
</dbReference>
<dbReference type="PROSITE" id="PS00409">
    <property type="entry name" value="PROKAR_NTER_METHYL"/>
    <property type="match status" value="1"/>
</dbReference>
<dbReference type="InterPro" id="IPR045584">
    <property type="entry name" value="Pilin-like"/>
</dbReference>
<reference evidence="3" key="1">
    <citation type="submission" date="2018-10" db="EMBL/GenBank/DDBJ databases">
        <title>Acidithiobacillus sulfuriphilus sp. nov.: an extremely acidophilic sulfur-oxidizing chemolithotroph isolated from a neutral pH environment.</title>
        <authorList>
            <person name="Falagan C."/>
            <person name="Moya-Beltran A."/>
            <person name="Quatrini R."/>
            <person name="Johnson D.B."/>
        </authorList>
    </citation>
    <scope>NUCLEOTIDE SEQUENCE [LARGE SCALE GENOMIC DNA]</scope>
    <source>
        <strain evidence="3">CJ-2</strain>
    </source>
</reference>
<evidence type="ECO:0000313" key="3">
    <source>
        <dbReference type="EMBL" id="RNF61483.1"/>
    </source>
</evidence>
<feature type="region of interest" description="Disordered" evidence="1">
    <location>
        <begin position="1"/>
        <end position="20"/>
    </location>
</feature>
<protein>
    <submittedName>
        <fullName evidence="3">Prepilin-type N-terminal cleavage/methylation domain-containing protein</fullName>
    </submittedName>
</protein>
<evidence type="ECO:0000256" key="1">
    <source>
        <dbReference type="SAM" id="MobiDB-lite"/>
    </source>
</evidence>
<name>A0A3M8QZ16_9PROT</name>
<evidence type="ECO:0000256" key="2">
    <source>
        <dbReference type="SAM" id="Phobius"/>
    </source>
</evidence>
<accession>A0A3M8QZ16</accession>
<dbReference type="EMBL" id="RIZI01000169">
    <property type="protein sequence ID" value="RNF61483.1"/>
    <property type="molecule type" value="Genomic_DNA"/>
</dbReference>
<organism evidence="3">
    <name type="scientific">Acidithiobacillus sulfuriphilus</name>
    <dbReference type="NCBI Taxonomy" id="1867749"/>
    <lineage>
        <taxon>Bacteria</taxon>
        <taxon>Pseudomonadati</taxon>
        <taxon>Pseudomonadota</taxon>
        <taxon>Acidithiobacillia</taxon>
        <taxon>Acidithiobacillales</taxon>
        <taxon>Acidithiobacillaceae</taxon>
        <taxon>Acidithiobacillus</taxon>
    </lineage>
</organism>
<dbReference type="Pfam" id="PF16732">
    <property type="entry name" value="ComP_DUS"/>
    <property type="match status" value="1"/>
</dbReference>
<dbReference type="PANTHER" id="PTHR30093:SF47">
    <property type="entry name" value="TYPE IV PILUS NON-CORE MINOR PILIN PILE"/>
    <property type="match status" value="1"/>
</dbReference>
<dbReference type="PANTHER" id="PTHR30093">
    <property type="entry name" value="GENERAL SECRETION PATHWAY PROTEIN G"/>
    <property type="match status" value="1"/>
</dbReference>
<gene>
    <name evidence="3" type="ORF">EC580_08435</name>
</gene>
<feature type="transmembrane region" description="Helical" evidence="2">
    <location>
        <begin position="84"/>
        <end position="106"/>
    </location>
</feature>
<dbReference type="AlphaFoldDB" id="A0A3M8QZ16"/>
<dbReference type="Gene3D" id="3.30.700.10">
    <property type="entry name" value="Glycoprotein, Type 4 Pilin"/>
    <property type="match status" value="1"/>
</dbReference>
<dbReference type="InterPro" id="IPR012902">
    <property type="entry name" value="N_methyl_site"/>
</dbReference>
<dbReference type="GO" id="GO:0043683">
    <property type="term" value="P:type IV pilus assembly"/>
    <property type="evidence" value="ECO:0007669"/>
    <property type="project" value="InterPro"/>
</dbReference>
<keyword evidence="2" id="KW-0812">Transmembrane</keyword>
<sequence length="236" mass="25158">MAPVRPSGATQPSTPPGTIRTSCAIRLSWRRSRRLAPMERSCIDGPDGLMESWRRMSFYCYRLYDSDNSGGGFMARSAEQAKQGGFTLVELMIVVAIIAILAAIAIPQYSQYVINAKTTHAKNNLLQLATLEEQYYQDCRSYAGQVGTIATVSAAGTCGGAITWPDANTAPAASSANVNGRYFTYAVGTANSSQNFTIQAQGISTAFDGATNVLFAITESGLKTCTGPYGCNGGNW</sequence>
<comment type="caution">
    <text evidence="3">The sequence shown here is derived from an EMBL/GenBank/DDBJ whole genome shotgun (WGS) entry which is preliminary data.</text>
</comment>
<dbReference type="SUPFAM" id="SSF54523">
    <property type="entry name" value="Pili subunits"/>
    <property type="match status" value="1"/>
</dbReference>
<proteinExistence type="predicted"/>
<keyword evidence="2" id="KW-0472">Membrane</keyword>